<reference evidence="3" key="2">
    <citation type="submission" date="2019-06" db="EMBL/GenBank/DDBJ databases">
        <title>Genomics analysis of Aphanomyces spp. identifies a new class of oomycete effector associated with host adaptation.</title>
        <authorList>
            <person name="Gaulin E."/>
        </authorList>
    </citation>
    <scope>NUCLEOTIDE SEQUENCE</scope>
    <source>
        <strain evidence="3">CBS 578.67</strain>
    </source>
</reference>
<evidence type="ECO:0000313" key="3">
    <source>
        <dbReference type="EMBL" id="KAF0684644.1"/>
    </source>
</evidence>
<feature type="coiled-coil region" evidence="1">
    <location>
        <begin position="141"/>
        <end position="168"/>
    </location>
</feature>
<dbReference type="EMBL" id="CAADRA010007293">
    <property type="protein sequence ID" value="VFU00010.1"/>
    <property type="molecule type" value="Genomic_DNA"/>
</dbReference>
<proteinExistence type="predicted"/>
<feature type="region of interest" description="Disordered" evidence="2">
    <location>
        <begin position="647"/>
        <end position="673"/>
    </location>
</feature>
<name>A0A485LNB1_9STRA</name>
<evidence type="ECO:0000313" key="4">
    <source>
        <dbReference type="EMBL" id="VFU00010.1"/>
    </source>
</evidence>
<accession>A0A485LNB1</accession>
<organism evidence="4 5">
    <name type="scientific">Aphanomyces stellatus</name>
    <dbReference type="NCBI Taxonomy" id="120398"/>
    <lineage>
        <taxon>Eukaryota</taxon>
        <taxon>Sar</taxon>
        <taxon>Stramenopiles</taxon>
        <taxon>Oomycota</taxon>
        <taxon>Saprolegniomycetes</taxon>
        <taxon>Saprolegniales</taxon>
        <taxon>Verrucalvaceae</taxon>
        <taxon>Aphanomyces</taxon>
    </lineage>
</organism>
<keyword evidence="5" id="KW-1185">Reference proteome</keyword>
<dbReference type="OrthoDB" id="192163at2759"/>
<evidence type="ECO:0000313" key="5">
    <source>
        <dbReference type="Proteomes" id="UP000332933"/>
    </source>
</evidence>
<feature type="coiled-coil region" evidence="1">
    <location>
        <begin position="2177"/>
        <end position="2224"/>
    </location>
</feature>
<sequence length="2234" mass="260211">MEQDEKDRYVSETQKQSDEQIAYKRRMNMKYWQAKLKASRTDVQVVTAEQSDTQRRDKEHVVQSIVDELDQLEREQVESDEYGLDMPPTESSLGVFGVPLEAGAFYSLDDGGYRPELDDHTLPFPTAGPFDMRGEVKRVELMDAQSRVMALEEKLETLRVRKANAVDDRKTVLEKKESVVRGMTQAKSDHREILASLAGPPRREPREVDRRQIHSLLTLQSDLNDQLKDLSVRERLINERLGKWAEEEAALLMDLDDERALVREKEAEVDERDRRENELPMVVGRSIAHAAQERLEDAFLPKETMTYIRERTKLELLKAAAIPAFQLYEEARTLGIESWKLSKQKIVDEAELELSMQRLAKIKDSLTQQQSLNQRSDVINALQKFHNNSEALYHVKKVSKGALDWWKTRDANNSLGVSLGESNGIVLDAGNRRGILRGACLLPSHSLWKLRFQIDILQRDNVNIARFSQEDRIRVSFGSTSGSVGQMGSFMALDDYGKLHLGHAIDHEYVGARLYYCFEFSRSYESMASNQCLALFGGAFEEDETADAHQNAVHMGTHVLSEYVKMLRVQAQQGNHRCATLLEELIKVEASDAAMWDSKVLHGHAQRFPRLAYATQVREAIQNEISKAIQQDINKRRLAYVEGGPNALVDDPLDEQMEVDDRPQASPSKAAEQRKRLEQSMLDYRHRKSEHIEQSTKAARDVVGQRLELFENEQWVPGLIESMRVEWKEGGTKLDISHLVTFKRVKEGSVERRWMCLKNEKFVFVVNDMAPQLVREREKKIEEEKIIEAEVQAKKIQAATKTLLEIEQEYVSINSKEDLAFEKAKERDVRRREIVLRNDAHRTCTYDPQVVSLLEVEARRLMQNINHQNVNYEMTLRALKDNFIKHTVDARMEFIRKTWNRKNKRRLEKRKLERDQRRRKYEQSNQRVQEISKKELLQKEMTMKKEAAEAEVVAMATALRAQLRIPNFDLAVASSPPCSHRDLKSWGSKYDQGRRCKVCGKEVSHIFDEEDVARGADPALDRDVEKHRLNEVSFRFTNAAHLKRVEDERLRLEKEAREIQLAEVQSYDSTHMKAIEAFNFRHLIDRNVDDRDETRNDRDRHVAAYRDELSFFARVNQYRYRLQILFDLRGATYRERLLELENLDQLQCERERAEGVVVVVQIEQERARQLLKDRNDAIDQYNVSAKHLQDCLVEKTLALRAREGVEEEAKIAMLHAAALERTSLKMRLLWDVAHEERQKVKEVVRTTKEELTEAVTARQALTDGLLALQYRKKGTQVFTPYGVGHVNYFREADAFLVIRLRDWKATAFIPLKVFVQQDKASQQRERLAMDRMEVEMRMFVQEERRREEKERMGMAVEEEMCQEVAAWAEATAAKEQEIRLAVTKCEMQAQVRLALKAQKLQFRKDAQVDAVRAHSAKLRIHRPKLVTARPTRVGKPNRFQQTAIAPEAPRPSSPPKVKKQKALEKKRLARVCHKRLVMDHVEEEILATEAALVEKYDRAHHEQLVSTVGNACVTSLLHELLGAIAEEALAECQETALSLELQSTIVYSKQYPHIQAHVHAALQRQAMGHKLQLEVVKRTWARQMERLRRVQAEVARRREIERLAEEERKRLEELCKEMAREEMFCRRFYREEKRRMLMETRGMQIAEMEMREYMRLVELQLMLDKYNALGLDDNKESSKQARRLQIKKGKREKQRLAEEWAAIKQEDELATAIREVYLQEAREKKLEQQQLEFMLQQAEFQDSDSEDDVEFGGNHEDEPHEDDAMAAKAKEMLDHLDPKAWAKVEAQLERRARAKAVAARKRQDFVHKLNEEYMMAAAETLFGVANADLQLIEINERLGYFQRLDKDAEQIKAMQLDLKRNQKQAKEISDGAKKKQAHAMACIARCQAAEAALELAIVREKRDEQFMGKMIRDTKYMDSSVVHKRCQRFLTDFLAKELYRKYFQTLVDLLLLRTYTVSGERHLVALSERIQSLDRESADKSVQVTKLWKQHTRASRMRLSRAELGRLFFRKHRKMALKMAFQGWLKVWHQAHVVRHAYELRYSLARQDHRLNALEKMHESGTHLEAKREASPAQTVLHKFQHRWLQCRLCKTKYSEAQNNRFACTFHPETYERACVKSCPSRRGEPLQANCMLHRANRWLCCDQTNEGAFGSTGCKRRFHLPTRNDPQTVVNLEAAEAQEKAKLTKVNQDITELESKSVSRTVYRQMRDQLQEIQSDLADQREKASRYDLYHKS</sequence>
<protein>
    <submittedName>
        <fullName evidence="4">Aste57867_23364 protein</fullName>
    </submittedName>
</protein>
<gene>
    <name evidence="4" type="primary">Aste57867_23364</name>
    <name evidence="3" type="ORF">As57867_023293</name>
    <name evidence="4" type="ORF">ASTE57867_23364</name>
</gene>
<feature type="coiled-coil region" evidence="1">
    <location>
        <begin position="779"/>
        <end position="809"/>
    </location>
</feature>
<feature type="compositionally biased region" description="Acidic residues" evidence="2">
    <location>
        <begin position="1741"/>
        <end position="1750"/>
    </location>
</feature>
<keyword evidence="1" id="KW-0175">Coiled coil</keyword>
<dbReference type="Proteomes" id="UP000332933">
    <property type="component" value="Unassembled WGS sequence"/>
</dbReference>
<evidence type="ECO:0000256" key="1">
    <source>
        <dbReference type="SAM" id="Coils"/>
    </source>
</evidence>
<feature type="region of interest" description="Disordered" evidence="2">
    <location>
        <begin position="1739"/>
        <end position="1760"/>
    </location>
</feature>
<evidence type="ECO:0000256" key="2">
    <source>
        <dbReference type="SAM" id="MobiDB-lite"/>
    </source>
</evidence>
<reference evidence="4 5" key="1">
    <citation type="submission" date="2019-03" db="EMBL/GenBank/DDBJ databases">
        <authorList>
            <person name="Gaulin E."/>
            <person name="Dumas B."/>
        </authorList>
    </citation>
    <scope>NUCLEOTIDE SEQUENCE [LARGE SCALE GENOMIC DNA]</scope>
    <source>
        <strain evidence="4">CBS 568.67</strain>
    </source>
</reference>
<feature type="coiled-coil region" evidence="1">
    <location>
        <begin position="1589"/>
        <end position="1621"/>
    </location>
</feature>
<dbReference type="EMBL" id="VJMH01007267">
    <property type="protein sequence ID" value="KAF0684644.1"/>
    <property type="molecule type" value="Genomic_DNA"/>
</dbReference>